<dbReference type="InterPro" id="IPR035923">
    <property type="entry name" value="TT1751-like_sf"/>
</dbReference>
<protein>
    <submittedName>
        <fullName evidence="2">DUF302 domain-containing protein</fullName>
    </submittedName>
</protein>
<evidence type="ECO:0000313" key="2">
    <source>
        <dbReference type="EMBL" id="TFV97160.1"/>
    </source>
</evidence>
<feature type="domain" description="DUF302" evidence="1">
    <location>
        <begin position="36"/>
        <end position="99"/>
    </location>
</feature>
<dbReference type="RefSeq" id="WP_135069228.1">
    <property type="nucleotide sequence ID" value="NZ_SPSB01000001.1"/>
</dbReference>
<dbReference type="PANTHER" id="PTHR38342">
    <property type="entry name" value="SLR5037 PROTEIN"/>
    <property type="match status" value="1"/>
</dbReference>
<dbReference type="InterPro" id="IPR016796">
    <property type="entry name" value="UCP021774"/>
</dbReference>
<proteinExistence type="predicted"/>
<keyword evidence="3" id="KW-1185">Reference proteome</keyword>
<dbReference type="OrthoDB" id="9791067at2"/>
<evidence type="ECO:0000259" key="1">
    <source>
        <dbReference type="Pfam" id="PF03625"/>
    </source>
</evidence>
<organism evidence="2 3">
    <name type="scientific">Algoriphagus kandeliae</name>
    <dbReference type="NCBI Taxonomy" id="2562278"/>
    <lineage>
        <taxon>Bacteria</taxon>
        <taxon>Pseudomonadati</taxon>
        <taxon>Bacteroidota</taxon>
        <taxon>Cytophagia</taxon>
        <taxon>Cytophagales</taxon>
        <taxon>Cyclobacteriaceae</taxon>
        <taxon>Algoriphagus</taxon>
    </lineage>
</organism>
<sequence length="131" mass="14171">MSYFQSITIKSPSIAELREKVEAALKTEGFGVLTEIDVQATMKKKLDKDYAPYLILGACNPVFADKVLTAEPHIGVLLPCNVTIRQLDKDNFEVAIMNPAAAMAAVQNPAIEPLASEVGDKLQRALELIGA</sequence>
<dbReference type="Proteomes" id="UP000297647">
    <property type="component" value="Unassembled WGS sequence"/>
</dbReference>
<dbReference type="Gene3D" id="3.30.310.70">
    <property type="entry name" value="TT1751-like domain"/>
    <property type="match status" value="1"/>
</dbReference>
<dbReference type="EMBL" id="SPSB01000001">
    <property type="protein sequence ID" value="TFV97160.1"/>
    <property type="molecule type" value="Genomic_DNA"/>
</dbReference>
<dbReference type="PIRSF" id="PIRSF021774">
    <property type="entry name" value="UCP021774"/>
    <property type="match status" value="1"/>
</dbReference>
<dbReference type="SUPFAM" id="SSF103247">
    <property type="entry name" value="TT1751-like"/>
    <property type="match status" value="1"/>
</dbReference>
<name>A0A4Y9QYP9_9BACT</name>
<dbReference type="Pfam" id="PF03625">
    <property type="entry name" value="DUF302"/>
    <property type="match status" value="1"/>
</dbReference>
<evidence type="ECO:0000313" key="3">
    <source>
        <dbReference type="Proteomes" id="UP000297647"/>
    </source>
</evidence>
<dbReference type="CDD" id="cd14797">
    <property type="entry name" value="DUF302"/>
    <property type="match status" value="1"/>
</dbReference>
<accession>A0A4Y9QYP9</accession>
<dbReference type="InterPro" id="IPR005180">
    <property type="entry name" value="DUF302"/>
</dbReference>
<dbReference type="PANTHER" id="PTHR38342:SF1">
    <property type="entry name" value="SLR5037 PROTEIN"/>
    <property type="match status" value="1"/>
</dbReference>
<dbReference type="AlphaFoldDB" id="A0A4Y9QYP9"/>
<gene>
    <name evidence="2" type="ORF">E4S40_00455</name>
</gene>
<comment type="caution">
    <text evidence="2">The sequence shown here is derived from an EMBL/GenBank/DDBJ whole genome shotgun (WGS) entry which is preliminary data.</text>
</comment>
<reference evidence="2 3" key="1">
    <citation type="submission" date="2019-03" db="EMBL/GenBank/DDBJ databases">
        <title>Algoriphagus sp. nov, a new strain isolated from root system soil of mangrove plant Kandelia.</title>
        <authorList>
            <person name="Yin Q."/>
            <person name="Wang K."/>
            <person name="Song Z."/>
        </authorList>
    </citation>
    <scope>NUCLEOTIDE SEQUENCE [LARGE SCALE GENOMIC DNA]</scope>
    <source>
        <strain evidence="2 3">XY-J91</strain>
    </source>
</reference>